<dbReference type="AlphaFoldDB" id="N6U799"/>
<dbReference type="InterPro" id="IPR010987">
    <property type="entry name" value="Glutathione-S-Trfase_C-like"/>
</dbReference>
<dbReference type="PROSITE" id="PS50404">
    <property type="entry name" value="GST_NTER"/>
    <property type="match status" value="1"/>
</dbReference>
<dbReference type="SFLD" id="SFLDG01150">
    <property type="entry name" value="Main.1:_Beta-like"/>
    <property type="match status" value="1"/>
</dbReference>
<dbReference type="SFLD" id="SFLDS00019">
    <property type="entry name" value="Glutathione_Transferase_(cytos"/>
    <property type="match status" value="1"/>
</dbReference>
<evidence type="ECO:0000259" key="1">
    <source>
        <dbReference type="PROSITE" id="PS50404"/>
    </source>
</evidence>
<dbReference type="InterPro" id="IPR036249">
    <property type="entry name" value="Thioredoxin-like_sf"/>
</dbReference>
<proteinExistence type="predicted"/>
<keyword evidence="4" id="KW-1185">Reference proteome</keyword>
<dbReference type="InterPro" id="IPR004046">
    <property type="entry name" value="GST_C"/>
</dbReference>
<accession>N6U799</accession>
<name>N6U799_9HYPH</name>
<dbReference type="EMBL" id="AQHN01000072">
    <property type="protein sequence ID" value="ENN86128.1"/>
    <property type="molecule type" value="Genomic_DNA"/>
</dbReference>
<dbReference type="PATRIC" id="fig|363754.4.peg.4088"/>
<dbReference type="Pfam" id="PF14497">
    <property type="entry name" value="GST_C_3"/>
    <property type="match status" value="1"/>
</dbReference>
<evidence type="ECO:0000313" key="4">
    <source>
        <dbReference type="Proteomes" id="UP000012429"/>
    </source>
</evidence>
<dbReference type="STRING" id="363754.RHSP_32870"/>
<dbReference type="CDD" id="cd03057">
    <property type="entry name" value="GST_N_Beta"/>
    <property type="match status" value="1"/>
</dbReference>
<dbReference type="PANTHER" id="PTHR44051:SF8">
    <property type="entry name" value="GLUTATHIONE S-TRANSFERASE GSTA"/>
    <property type="match status" value="1"/>
</dbReference>
<dbReference type="GO" id="GO:0016740">
    <property type="term" value="F:transferase activity"/>
    <property type="evidence" value="ECO:0007669"/>
    <property type="project" value="UniProtKB-KW"/>
</dbReference>
<dbReference type="CDD" id="cd03188">
    <property type="entry name" value="GST_C_Beta"/>
    <property type="match status" value="1"/>
</dbReference>
<dbReference type="SFLD" id="SFLDG00358">
    <property type="entry name" value="Main_(cytGST)"/>
    <property type="match status" value="1"/>
</dbReference>
<gene>
    <name evidence="3" type="primary">gstB</name>
    <name evidence="3" type="ORF">RHSP_32870</name>
</gene>
<feature type="domain" description="GST N-terminal" evidence="1">
    <location>
        <begin position="35"/>
        <end position="116"/>
    </location>
</feature>
<dbReference type="InterPro" id="IPR040079">
    <property type="entry name" value="Glutathione_S-Trfase"/>
</dbReference>
<dbReference type="Pfam" id="PF02798">
    <property type="entry name" value="GST_N"/>
    <property type="match status" value="1"/>
</dbReference>
<dbReference type="Gene3D" id="3.40.30.10">
    <property type="entry name" value="Glutaredoxin"/>
    <property type="match status" value="1"/>
</dbReference>
<dbReference type="PANTHER" id="PTHR44051">
    <property type="entry name" value="GLUTATHIONE S-TRANSFERASE-RELATED"/>
    <property type="match status" value="1"/>
</dbReference>
<dbReference type="SUPFAM" id="SSF52833">
    <property type="entry name" value="Thioredoxin-like"/>
    <property type="match status" value="1"/>
</dbReference>
<sequence length="242" mass="26716">MSADRSKPFVEGISIGHFRIGPVAFSVGWDPIEERNMLTFYFAPGSCALASLIALEESGLTYEPRRLNLANGDQRQPDYLAINPKGRVPALVTDKGVITENIAILAYVAQIAPAAKLAPLDDPFEFARMQAFNSYIASTVHVNHSHKGRGYRWTDDAAAIETMKAKVPQTMTESFAMIEDNMLKGPWVMGEQYTVADGYLFTMAKWLPGDNVDRDQFAKVSAHYARMLERPAVKKALAVEAG</sequence>
<dbReference type="InterPro" id="IPR036282">
    <property type="entry name" value="Glutathione-S-Trfase_C_sf"/>
</dbReference>
<keyword evidence="3" id="KW-0808">Transferase</keyword>
<organism evidence="3 4">
    <name type="scientific">Rhizobium freirei PRF 81</name>
    <dbReference type="NCBI Taxonomy" id="363754"/>
    <lineage>
        <taxon>Bacteria</taxon>
        <taxon>Pseudomonadati</taxon>
        <taxon>Pseudomonadota</taxon>
        <taxon>Alphaproteobacteria</taxon>
        <taxon>Hyphomicrobiales</taxon>
        <taxon>Rhizobiaceae</taxon>
        <taxon>Rhizobium/Agrobacterium group</taxon>
        <taxon>Rhizobium</taxon>
    </lineage>
</organism>
<dbReference type="SUPFAM" id="SSF47616">
    <property type="entry name" value="GST C-terminal domain-like"/>
    <property type="match status" value="1"/>
</dbReference>
<dbReference type="PROSITE" id="PS50405">
    <property type="entry name" value="GST_CTER"/>
    <property type="match status" value="1"/>
</dbReference>
<protein>
    <submittedName>
        <fullName evidence="3">Putative glutathione S-transferase</fullName>
    </submittedName>
</protein>
<comment type="caution">
    <text evidence="3">The sequence shown here is derived from an EMBL/GenBank/DDBJ whole genome shotgun (WGS) entry which is preliminary data.</text>
</comment>
<reference evidence="3 4" key="1">
    <citation type="journal article" date="2012" name="BMC Genomics">
        <title>Genomic basis of broad host range and environmental adaptability of Rhizobium tropici CIAT 899 and Rhizobium sp. PRF 81 which are used in inoculants for common bean (Phaseolus vulgaris L.).</title>
        <authorList>
            <person name="Ormeno-Orrillo E."/>
            <person name="Menna P."/>
            <person name="Almeida L.G."/>
            <person name="Ollero F.J."/>
            <person name="Nicolas M.F."/>
            <person name="Pains Rodrigues E."/>
            <person name="Shigueyoshi Nakatani A."/>
            <person name="Silva Batista J.S."/>
            <person name="Oliveira Chueire L.M."/>
            <person name="Souza R.C."/>
            <person name="Ribeiro Vasconcelos A.T."/>
            <person name="Megias M."/>
            <person name="Hungria M."/>
            <person name="Martinez-Romero E."/>
        </authorList>
    </citation>
    <scope>NUCLEOTIDE SEQUENCE [LARGE SCALE GENOMIC DNA]</scope>
    <source>
        <strain evidence="3 4">PRF 81</strain>
    </source>
</reference>
<dbReference type="Proteomes" id="UP000012429">
    <property type="component" value="Unassembled WGS sequence"/>
</dbReference>
<dbReference type="Gene3D" id="1.20.1050.10">
    <property type="match status" value="1"/>
</dbReference>
<dbReference type="InterPro" id="IPR004045">
    <property type="entry name" value="Glutathione_S-Trfase_N"/>
</dbReference>
<feature type="domain" description="GST C-terminal" evidence="2">
    <location>
        <begin position="122"/>
        <end position="242"/>
    </location>
</feature>
<evidence type="ECO:0000259" key="2">
    <source>
        <dbReference type="PROSITE" id="PS50405"/>
    </source>
</evidence>
<evidence type="ECO:0000313" key="3">
    <source>
        <dbReference type="EMBL" id="ENN86128.1"/>
    </source>
</evidence>